<accession>A0A2P2IVT3</accession>
<reference evidence="2" key="1">
    <citation type="submission" date="2018-02" db="EMBL/GenBank/DDBJ databases">
        <title>Rhizophora mucronata_Transcriptome.</title>
        <authorList>
            <person name="Meera S.P."/>
            <person name="Sreeshan A."/>
            <person name="Augustine A."/>
        </authorList>
    </citation>
    <scope>NUCLEOTIDE SEQUENCE</scope>
    <source>
        <tissue evidence="2">Leaf</tissue>
    </source>
</reference>
<dbReference type="AlphaFoldDB" id="A0A2P2IVT3"/>
<feature type="transmembrane region" description="Helical" evidence="1">
    <location>
        <begin position="39"/>
        <end position="57"/>
    </location>
</feature>
<protein>
    <submittedName>
        <fullName evidence="2">Uncharacterized protein</fullName>
    </submittedName>
</protein>
<keyword evidence="1" id="KW-0812">Transmembrane</keyword>
<keyword evidence="1" id="KW-1133">Transmembrane helix</keyword>
<evidence type="ECO:0000313" key="2">
    <source>
        <dbReference type="EMBL" id="MBW85323.1"/>
    </source>
</evidence>
<dbReference type="EMBL" id="GGEC01004840">
    <property type="protein sequence ID" value="MBW85323.1"/>
    <property type="molecule type" value="Transcribed_RNA"/>
</dbReference>
<evidence type="ECO:0000256" key="1">
    <source>
        <dbReference type="SAM" id="Phobius"/>
    </source>
</evidence>
<keyword evidence="1" id="KW-0472">Membrane</keyword>
<organism evidence="2">
    <name type="scientific">Rhizophora mucronata</name>
    <name type="common">Asiatic mangrove</name>
    <dbReference type="NCBI Taxonomy" id="61149"/>
    <lineage>
        <taxon>Eukaryota</taxon>
        <taxon>Viridiplantae</taxon>
        <taxon>Streptophyta</taxon>
        <taxon>Embryophyta</taxon>
        <taxon>Tracheophyta</taxon>
        <taxon>Spermatophyta</taxon>
        <taxon>Magnoliopsida</taxon>
        <taxon>eudicotyledons</taxon>
        <taxon>Gunneridae</taxon>
        <taxon>Pentapetalae</taxon>
        <taxon>rosids</taxon>
        <taxon>fabids</taxon>
        <taxon>Malpighiales</taxon>
        <taxon>Rhizophoraceae</taxon>
        <taxon>Rhizophora</taxon>
    </lineage>
</organism>
<sequence>MMPRMPKIERLLNKTSGGLNTVSFIYIFTRHLPVLCGDSFLFCGFFFLFSFSFWALYGI</sequence>
<name>A0A2P2IVT3_RHIMU</name>
<proteinExistence type="predicted"/>